<dbReference type="PANTHER" id="PTHR37534:SF20">
    <property type="entry name" value="PRO1A C6 ZINK-FINGER PROTEIN"/>
    <property type="match status" value="1"/>
</dbReference>
<dbReference type="InterPro" id="IPR021858">
    <property type="entry name" value="Fun_TF"/>
</dbReference>
<dbReference type="RefSeq" id="XP_028475346.1">
    <property type="nucleotide sequence ID" value="XM_028624274.1"/>
</dbReference>
<evidence type="ECO:0000256" key="3">
    <source>
        <dbReference type="SAM" id="MobiDB-lite"/>
    </source>
</evidence>
<dbReference type="Proteomes" id="UP000279236">
    <property type="component" value="Unassembled WGS sequence"/>
</dbReference>
<dbReference type="OrthoDB" id="5419315at2759"/>
<dbReference type="GeneID" id="39593519"/>
<dbReference type="STRING" id="105984.A0A427XN99"/>
<sequence length="623" mass="68843">MCTRLGLECLGFSAQRPDWMRKQEVVTGVVARMKKSVSDTNSAKMNEYWANKAASALREQSLDEEEAMAEETLAEDTEYAEQAGSVESAESMELQALPLPPQTAANFIGDLADLWAYPIPQSQMVDDYPVAQQAVHDPLGMQAMTTPHAFNSGPTSPLVDPDFLALLGFAAPPVVVQPQAATYFPLLHQPTTTFSTSFPTTPANMRFFHHYLTVIMPYQWIFERKVLSDLVTGLAFTNPLVFESLIALAALHMGAKRRWRRPAIQNQNQASSSSSSSRITALPDGNDPDLAVAESSLQLSIQGLKQVPFNDIGSHEMVVAAMSVSSFHLFDGGNRKGWREAVELCRKSLAAVLQGSRHWSSDDPELAVSGLVKRMGHLLSPLVWTDILTSVTEGAASQFLSLYRVLLLDDQSQGEMGDLLRETVMGCDSTTRLAIAETIALAEWKDTALGVGRLSIRDLVERANSIERLLEQRVWRERHLFESDDPATLQRRAVSNVFFHSARVLLATTLSGPFPGVVEVAATVRDVADAFLALDLVELQGAERALVFPTVIAGCHADTATLQMFFKDRFERLGEEGLAFGNTRNALRLMEEVWRRRATLPGGQEVHWRKVMFELDEEGLLLI</sequence>
<proteinExistence type="predicted"/>
<feature type="region of interest" description="Disordered" evidence="3">
    <location>
        <begin position="262"/>
        <end position="281"/>
    </location>
</feature>
<dbReference type="EMBL" id="RSCE01000008">
    <property type="protein sequence ID" value="RSH80399.1"/>
    <property type="molecule type" value="Genomic_DNA"/>
</dbReference>
<dbReference type="AlphaFoldDB" id="A0A427XN99"/>
<dbReference type="Pfam" id="PF11951">
    <property type="entry name" value="Fungal_trans_2"/>
    <property type="match status" value="1"/>
</dbReference>
<organism evidence="4 5">
    <name type="scientific">Apiotrichum porosum</name>
    <dbReference type="NCBI Taxonomy" id="105984"/>
    <lineage>
        <taxon>Eukaryota</taxon>
        <taxon>Fungi</taxon>
        <taxon>Dikarya</taxon>
        <taxon>Basidiomycota</taxon>
        <taxon>Agaricomycotina</taxon>
        <taxon>Tremellomycetes</taxon>
        <taxon>Trichosporonales</taxon>
        <taxon>Trichosporonaceae</taxon>
        <taxon>Apiotrichum</taxon>
    </lineage>
</organism>
<comment type="caution">
    <text evidence="4">The sequence shown here is derived from an EMBL/GenBank/DDBJ whole genome shotgun (WGS) entry which is preliminary data.</text>
</comment>
<accession>A0A427XN99</accession>
<evidence type="ECO:0000313" key="4">
    <source>
        <dbReference type="EMBL" id="RSH80399.1"/>
    </source>
</evidence>
<comment type="subcellular location">
    <subcellularLocation>
        <location evidence="1">Nucleus</location>
    </subcellularLocation>
</comment>
<keyword evidence="5" id="KW-1185">Reference proteome</keyword>
<evidence type="ECO:0000256" key="2">
    <source>
        <dbReference type="ARBA" id="ARBA00023242"/>
    </source>
</evidence>
<name>A0A427XN99_9TREE</name>
<dbReference type="GO" id="GO:0005634">
    <property type="term" value="C:nucleus"/>
    <property type="evidence" value="ECO:0007669"/>
    <property type="project" value="UniProtKB-SubCell"/>
</dbReference>
<dbReference type="PANTHER" id="PTHR37534">
    <property type="entry name" value="TRANSCRIPTIONAL ACTIVATOR PROTEIN UGA3"/>
    <property type="match status" value="1"/>
</dbReference>
<evidence type="ECO:0000313" key="5">
    <source>
        <dbReference type="Proteomes" id="UP000279236"/>
    </source>
</evidence>
<evidence type="ECO:0008006" key="6">
    <source>
        <dbReference type="Google" id="ProtNLM"/>
    </source>
</evidence>
<reference evidence="4 5" key="1">
    <citation type="submission" date="2018-11" db="EMBL/GenBank/DDBJ databases">
        <title>Genome sequence of Apiotrichum porosum DSM 27194.</title>
        <authorList>
            <person name="Aliyu H."/>
            <person name="Gorte O."/>
            <person name="Ochsenreither K."/>
        </authorList>
    </citation>
    <scope>NUCLEOTIDE SEQUENCE [LARGE SCALE GENOMIC DNA]</scope>
    <source>
        <strain evidence="4 5">DSM 27194</strain>
    </source>
</reference>
<protein>
    <recommendedName>
        <fullName evidence="6">Fungal transcriptional regulatory protein</fullName>
    </recommendedName>
</protein>
<evidence type="ECO:0000256" key="1">
    <source>
        <dbReference type="ARBA" id="ARBA00004123"/>
    </source>
</evidence>
<keyword evidence="2" id="KW-0539">Nucleus</keyword>
<gene>
    <name evidence="4" type="ORF">EHS24_008976</name>
</gene>